<keyword evidence="3" id="KW-0804">Transcription</keyword>
<dbReference type="InterPro" id="IPR001034">
    <property type="entry name" value="DeoR_HTH"/>
</dbReference>
<dbReference type="PANTHER" id="PTHR30363:SF44">
    <property type="entry name" value="AGA OPERON TRANSCRIPTIONAL REPRESSOR-RELATED"/>
    <property type="match status" value="1"/>
</dbReference>
<dbReference type="AlphaFoldDB" id="A0AAP4BBR6"/>
<dbReference type="Gene3D" id="1.10.10.10">
    <property type="entry name" value="Winged helix-like DNA-binding domain superfamily/Winged helix DNA-binding domain"/>
    <property type="match status" value="1"/>
</dbReference>
<dbReference type="InterPro" id="IPR036388">
    <property type="entry name" value="WH-like_DNA-bd_sf"/>
</dbReference>
<dbReference type="InterPro" id="IPR050313">
    <property type="entry name" value="Carb_Metab_HTH_regulators"/>
</dbReference>
<reference evidence="5 6" key="1">
    <citation type="submission" date="2023-05" db="EMBL/GenBank/DDBJ databases">
        <title>[ruminococcus] sp. nov., isolated from a pig farm feces dump.</title>
        <authorList>
            <person name="Chang Y.-H."/>
        </authorList>
    </citation>
    <scope>NUCLEOTIDE SEQUENCE [LARGE SCALE GENOMIC DNA]</scope>
    <source>
        <strain evidence="5 6">YH-rum2234</strain>
    </source>
</reference>
<dbReference type="PRINTS" id="PR00037">
    <property type="entry name" value="HTHLACR"/>
</dbReference>
<organism evidence="5 6">
    <name type="scientific">Fusibacillus kribbianus</name>
    <dbReference type="NCBI Taxonomy" id="3044208"/>
    <lineage>
        <taxon>Bacteria</taxon>
        <taxon>Bacillati</taxon>
        <taxon>Bacillota</taxon>
        <taxon>Clostridia</taxon>
        <taxon>Lachnospirales</taxon>
        <taxon>Lachnospiraceae</taxon>
        <taxon>Fusibacillus</taxon>
    </lineage>
</organism>
<evidence type="ECO:0000256" key="3">
    <source>
        <dbReference type="ARBA" id="ARBA00023163"/>
    </source>
</evidence>
<keyword evidence="1" id="KW-0805">Transcription regulation</keyword>
<protein>
    <submittedName>
        <fullName evidence="5">DeoR/GlpR family DNA-binding transcription regulator</fullName>
    </submittedName>
</protein>
<dbReference type="SMART" id="SM00420">
    <property type="entry name" value="HTH_DEOR"/>
    <property type="match status" value="1"/>
</dbReference>
<dbReference type="Gene3D" id="3.40.50.1360">
    <property type="match status" value="1"/>
</dbReference>
<name>A0AAP4BBR6_9FIRM</name>
<evidence type="ECO:0000313" key="6">
    <source>
        <dbReference type="Proteomes" id="UP001300383"/>
    </source>
</evidence>
<evidence type="ECO:0000259" key="4">
    <source>
        <dbReference type="PROSITE" id="PS51000"/>
    </source>
</evidence>
<dbReference type="InterPro" id="IPR036390">
    <property type="entry name" value="WH_DNA-bd_sf"/>
</dbReference>
<dbReference type="InterPro" id="IPR018356">
    <property type="entry name" value="Tscrpt_reg_HTH_DeoR_CS"/>
</dbReference>
<dbReference type="Proteomes" id="UP001300383">
    <property type="component" value="Unassembled WGS sequence"/>
</dbReference>
<dbReference type="SMART" id="SM01134">
    <property type="entry name" value="DeoRC"/>
    <property type="match status" value="1"/>
</dbReference>
<evidence type="ECO:0000256" key="1">
    <source>
        <dbReference type="ARBA" id="ARBA00023015"/>
    </source>
</evidence>
<gene>
    <name evidence="5" type="ORF">QJ036_10815</name>
</gene>
<dbReference type="SUPFAM" id="SSF100950">
    <property type="entry name" value="NagB/RpiA/CoA transferase-like"/>
    <property type="match status" value="1"/>
</dbReference>
<accession>A0AAP4BBR6</accession>
<dbReference type="InterPro" id="IPR014036">
    <property type="entry name" value="DeoR-like_C"/>
</dbReference>
<comment type="caution">
    <text evidence="5">The sequence shown here is derived from an EMBL/GenBank/DDBJ whole genome shotgun (WGS) entry which is preliminary data.</text>
</comment>
<sequence>MLAEERKRKIMDMLEKSRIVKVAELSRALDATEATIRRDLEELQKQDKLRRVHGGAVPNNKMSRDFNYSELSVLRIVEKKRIAARALEYIHDSDTILLDSSTTTFELGRLIRESALKDISVITNSFNLTGLFSGSRVRVIHTGGELFSGMNYAAGAIAEQMLSGIRVDKCFLGTNGIDPSYGYSVPNFRDAAIKKAMLRASKQTFILADHSKFGEAYMARFADCNGEIDYLITDYIPDDADRTELESCASVILTDK</sequence>
<dbReference type="InterPro" id="IPR037171">
    <property type="entry name" value="NagB/RpiA_transferase-like"/>
</dbReference>
<dbReference type="RefSeq" id="WP_283231392.1">
    <property type="nucleotide sequence ID" value="NZ_JASGBQ010000022.1"/>
</dbReference>
<dbReference type="SUPFAM" id="SSF46785">
    <property type="entry name" value="Winged helix' DNA-binding domain"/>
    <property type="match status" value="1"/>
</dbReference>
<evidence type="ECO:0000256" key="2">
    <source>
        <dbReference type="ARBA" id="ARBA00023125"/>
    </source>
</evidence>
<dbReference type="Pfam" id="PF08220">
    <property type="entry name" value="HTH_DeoR"/>
    <property type="match status" value="1"/>
</dbReference>
<evidence type="ECO:0000313" key="5">
    <source>
        <dbReference type="EMBL" id="MDI9242957.1"/>
    </source>
</evidence>
<proteinExistence type="predicted"/>
<dbReference type="EMBL" id="JASGBQ010000022">
    <property type="protein sequence ID" value="MDI9242957.1"/>
    <property type="molecule type" value="Genomic_DNA"/>
</dbReference>
<dbReference type="GO" id="GO:0003677">
    <property type="term" value="F:DNA binding"/>
    <property type="evidence" value="ECO:0007669"/>
    <property type="project" value="UniProtKB-KW"/>
</dbReference>
<keyword evidence="6" id="KW-1185">Reference proteome</keyword>
<dbReference type="GO" id="GO:0003700">
    <property type="term" value="F:DNA-binding transcription factor activity"/>
    <property type="evidence" value="ECO:0007669"/>
    <property type="project" value="InterPro"/>
</dbReference>
<dbReference type="PROSITE" id="PS00894">
    <property type="entry name" value="HTH_DEOR_1"/>
    <property type="match status" value="1"/>
</dbReference>
<keyword evidence="2 5" id="KW-0238">DNA-binding</keyword>
<dbReference type="PANTHER" id="PTHR30363">
    <property type="entry name" value="HTH-TYPE TRANSCRIPTIONAL REGULATOR SRLR-RELATED"/>
    <property type="match status" value="1"/>
</dbReference>
<dbReference type="Pfam" id="PF00455">
    <property type="entry name" value="DeoRC"/>
    <property type="match status" value="1"/>
</dbReference>
<feature type="domain" description="HTH deoR-type" evidence="4">
    <location>
        <begin position="3"/>
        <end position="58"/>
    </location>
</feature>
<dbReference type="PROSITE" id="PS51000">
    <property type="entry name" value="HTH_DEOR_2"/>
    <property type="match status" value="1"/>
</dbReference>